<proteinExistence type="predicted"/>
<keyword evidence="3" id="KW-0472">Membrane</keyword>
<feature type="active site" description="Proton donor/acceptor" evidence="2">
    <location>
        <position position="256"/>
    </location>
</feature>
<feature type="active site" description="Acyl-thioester intermediate" evidence="2">
    <location>
        <position position="356"/>
    </location>
</feature>
<dbReference type="InterPro" id="IPR009835">
    <property type="entry name" value="SrtB"/>
</dbReference>
<comment type="caution">
    <text evidence="4">The sequence shown here is derived from an EMBL/GenBank/DDBJ whole genome shotgun (WGS) entry which is preliminary data.</text>
</comment>
<evidence type="ECO:0000256" key="2">
    <source>
        <dbReference type="PIRSR" id="PIRSR605754-1"/>
    </source>
</evidence>
<gene>
    <name evidence="4" type="ORF">DWX93_14685</name>
</gene>
<dbReference type="InterPro" id="IPR005754">
    <property type="entry name" value="Sortase"/>
</dbReference>
<accession>A0A395V681</accession>
<dbReference type="AlphaFoldDB" id="A0A395V681"/>
<dbReference type="Pfam" id="PF04203">
    <property type="entry name" value="Sortase"/>
    <property type="match status" value="1"/>
</dbReference>
<keyword evidence="1" id="KW-0378">Hydrolase</keyword>
<dbReference type="RefSeq" id="WP_118098223.1">
    <property type="nucleotide sequence ID" value="NZ_JACLAS010000013.1"/>
</dbReference>
<sequence length="376" mass="42930">MAAYKIGNFTFDTEEEYARGLEDAKKIEKIQNTVDLNEPETALRLYWLIRTGKIKFGSKVGKKFFLDIADVVAKSAAKNITQAQAPEQQAGEEPRQVAQDRSRKILGAVCVTAAILCFGWYFWSDYTNHRGSQANEYLKMLKENPTEAAEMVDNDTFFSEDAPELAAGLDQTERENEPPPPVLPEYEAIVAQHSDFAGWITIDGTKIDYPVMLTPNDGDYYLKRNVNGEDDINGTLFMDPRTDLVQRSTNIIIYGHNMKSGAMFGSLKKYLDEDYWREHAQIRFDTIYEKGTYEVFAVCLAKVQYRNSQEFRYYDFIQADSEEAFNDYLDHIIQLSVFTGTDLPAYGDELLTLSTCNNFTEDGRLFLVAKKCREAE</sequence>
<evidence type="ECO:0000256" key="1">
    <source>
        <dbReference type="ARBA" id="ARBA00022801"/>
    </source>
</evidence>
<keyword evidence="3" id="KW-1133">Transmembrane helix</keyword>
<dbReference type="GO" id="GO:0016787">
    <property type="term" value="F:hydrolase activity"/>
    <property type="evidence" value="ECO:0007669"/>
    <property type="project" value="UniProtKB-KW"/>
</dbReference>
<dbReference type="InterPro" id="IPR023365">
    <property type="entry name" value="Sortase_dom-sf"/>
</dbReference>
<evidence type="ECO:0000313" key="4">
    <source>
        <dbReference type="EMBL" id="RGS37134.1"/>
    </source>
</evidence>
<dbReference type="SUPFAM" id="SSF63817">
    <property type="entry name" value="Sortase"/>
    <property type="match status" value="1"/>
</dbReference>
<name>A0A395V681_9FIRM</name>
<organism evidence="4 5">
    <name type="scientific">Roseburia hominis</name>
    <dbReference type="NCBI Taxonomy" id="301301"/>
    <lineage>
        <taxon>Bacteria</taxon>
        <taxon>Bacillati</taxon>
        <taxon>Bacillota</taxon>
        <taxon>Clostridia</taxon>
        <taxon>Lachnospirales</taxon>
        <taxon>Lachnospiraceae</taxon>
        <taxon>Roseburia</taxon>
    </lineage>
</organism>
<dbReference type="EMBL" id="QRVL01000018">
    <property type="protein sequence ID" value="RGS37134.1"/>
    <property type="molecule type" value="Genomic_DNA"/>
</dbReference>
<dbReference type="CDD" id="cd05826">
    <property type="entry name" value="Sortase_B"/>
    <property type="match status" value="1"/>
</dbReference>
<reference evidence="4 5" key="1">
    <citation type="submission" date="2018-08" db="EMBL/GenBank/DDBJ databases">
        <title>A genome reference for cultivated species of the human gut microbiota.</title>
        <authorList>
            <person name="Zou Y."/>
            <person name="Xue W."/>
            <person name="Luo G."/>
        </authorList>
    </citation>
    <scope>NUCLEOTIDE SEQUENCE [LARGE SCALE GENOMIC DNA]</scope>
    <source>
        <strain evidence="4 5">AF22-12AC</strain>
    </source>
</reference>
<evidence type="ECO:0000313" key="5">
    <source>
        <dbReference type="Proteomes" id="UP000266172"/>
    </source>
</evidence>
<evidence type="ECO:0000256" key="3">
    <source>
        <dbReference type="SAM" id="Phobius"/>
    </source>
</evidence>
<dbReference type="Gene3D" id="2.40.260.10">
    <property type="entry name" value="Sortase"/>
    <property type="match status" value="1"/>
</dbReference>
<dbReference type="Proteomes" id="UP000266172">
    <property type="component" value="Unassembled WGS sequence"/>
</dbReference>
<feature type="transmembrane region" description="Helical" evidence="3">
    <location>
        <begin position="105"/>
        <end position="123"/>
    </location>
</feature>
<keyword evidence="3" id="KW-0812">Transmembrane</keyword>
<protein>
    <submittedName>
        <fullName evidence="4">Class B sortase</fullName>
    </submittedName>
</protein>